<protein>
    <submittedName>
        <fullName evidence="3">IS630-Spn1, transposase Orf2</fullName>
    </submittedName>
</protein>
<dbReference type="InterPro" id="IPR012337">
    <property type="entry name" value="RNaseH-like_sf"/>
</dbReference>
<evidence type="ECO:0000313" key="3">
    <source>
        <dbReference type="EMBL" id="SNV38403.1"/>
    </source>
</evidence>
<evidence type="ECO:0000313" key="4">
    <source>
        <dbReference type="Proteomes" id="UP000215144"/>
    </source>
</evidence>
<dbReference type="InterPro" id="IPR002622">
    <property type="entry name" value="Transposase_14"/>
</dbReference>
<dbReference type="EMBL" id="LT906454">
    <property type="protein sequence ID" value="SNV38403.1"/>
    <property type="molecule type" value="Genomic_DNA"/>
</dbReference>
<dbReference type="NCBIfam" id="NF033545">
    <property type="entry name" value="transpos_IS630"/>
    <property type="match status" value="1"/>
</dbReference>
<dbReference type="Pfam" id="PF01710">
    <property type="entry name" value="HTH_Tnp_IS630"/>
    <property type="match status" value="1"/>
</dbReference>
<dbReference type="KEGG" id="saco:SAME_00793"/>
<dbReference type="InterPro" id="IPR036397">
    <property type="entry name" value="RNaseH_sf"/>
</dbReference>
<name>A0A239WWS7_STRAI</name>
<dbReference type="PANTHER" id="PTHR46564:SF1">
    <property type="entry name" value="TRANSPOSASE"/>
    <property type="match status" value="1"/>
</dbReference>
<dbReference type="SUPFAM" id="SSF46689">
    <property type="entry name" value="Homeodomain-like"/>
    <property type="match status" value="1"/>
</dbReference>
<evidence type="ECO:0000259" key="2">
    <source>
        <dbReference type="Pfam" id="PF13358"/>
    </source>
</evidence>
<sequence>MAYSLDFRKKVLAYCDKTGSISEASAVFQISRNTIYQWLKLKEKTGELHHQVKGTKPRKVDRDKLKNYLKTHPDAYLTEIASVFGCHPTAIHYALKAMGYTRKKKSSTYNEQDPEKVEQFLKELNNLSHLTPVYIDETGFETYFHREYGRSLKGQLIKGKVSGRRYQRISLVAGLINGELIAPMTYKDTMTSDFFEAWFQKFLLPTLETPSVIIMDNAKFHRVSALKYLCAEQGHRLLPLPPYSPEYNPIEKTWAHIKKHLRKVLPN</sequence>
<dbReference type="Proteomes" id="UP000215144">
    <property type="component" value="Chromosome 1"/>
</dbReference>
<organism evidence="3 4">
    <name type="scientific">Streptococcus acidominimus</name>
    <dbReference type="NCBI Taxonomy" id="1326"/>
    <lineage>
        <taxon>Bacteria</taxon>
        <taxon>Bacillati</taxon>
        <taxon>Bacillota</taxon>
        <taxon>Bacilli</taxon>
        <taxon>Lactobacillales</taxon>
        <taxon>Streptococcaceae</taxon>
        <taxon>Streptococcus</taxon>
    </lineage>
</organism>
<dbReference type="GO" id="GO:0003676">
    <property type="term" value="F:nucleic acid binding"/>
    <property type="evidence" value="ECO:0007669"/>
    <property type="project" value="InterPro"/>
</dbReference>
<accession>A0A239WWS7</accession>
<dbReference type="PANTHER" id="PTHR46564">
    <property type="entry name" value="TRANSPOSASE"/>
    <property type="match status" value="1"/>
</dbReference>
<dbReference type="Gene3D" id="3.30.420.10">
    <property type="entry name" value="Ribonuclease H-like superfamily/Ribonuclease H"/>
    <property type="match status" value="1"/>
</dbReference>
<dbReference type="AlphaFoldDB" id="A0A239WWS7"/>
<reference evidence="3 4" key="1">
    <citation type="submission" date="2017-06" db="EMBL/GenBank/DDBJ databases">
        <authorList>
            <consortium name="Pathogen Informatics"/>
        </authorList>
    </citation>
    <scope>NUCLEOTIDE SEQUENCE [LARGE SCALE GENOMIC DNA]</scope>
    <source>
        <strain evidence="3 4">NCTC11291</strain>
    </source>
</reference>
<feature type="domain" description="Transposase Synechocystis PCC 6803" evidence="1">
    <location>
        <begin position="1"/>
        <end position="118"/>
    </location>
</feature>
<dbReference type="InterPro" id="IPR038717">
    <property type="entry name" value="Tc1-like_DDE_dom"/>
</dbReference>
<dbReference type="InterPro" id="IPR009057">
    <property type="entry name" value="Homeodomain-like_sf"/>
</dbReference>
<evidence type="ECO:0000259" key="1">
    <source>
        <dbReference type="Pfam" id="PF01710"/>
    </source>
</evidence>
<dbReference type="InterPro" id="IPR047655">
    <property type="entry name" value="Transpos_IS630-like"/>
</dbReference>
<dbReference type="Pfam" id="PF13358">
    <property type="entry name" value="DDE_3"/>
    <property type="match status" value="1"/>
</dbReference>
<dbReference type="SUPFAM" id="SSF53098">
    <property type="entry name" value="Ribonuclease H-like"/>
    <property type="match status" value="1"/>
</dbReference>
<dbReference type="OrthoDB" id="2224349at2"/>
<gene>
    <name evidence="3" type="ORF">SAMEA4504048_00793</name>
</gene>
<dbReference type="RefSeq" id="WP_095122148.1">
    <property type="nucleotide sequence ID" value="NZ_LT906454.1"/>
</dbReference>
<feature type="domain" description="Tc1-like transposase DDE" evidence="2">
    <location>
        <begin position="133"/>
        <end position="263"/>
    </location>
</feature>
<proteinExistence type="predicted"/>